<accession>A9BAY1</accession>
<feature type="region of interest" description="Disordered" evidence="5">
    <location>
        <begin position="961"/>
        <end position="984"/>
    </location>
</feature>
<dbReference type="PANTHER" id="PTHR34457:SF3">
    <property type="entry name" value="PROTEIN TIC236, CHLOROPLASTIC"/>
    <property type="match status" value="1"/>
</dbReference>
<feature type="compositionally biased region" description="Polar residues" evidence="5">
    <location>
        <begin position="1247"/>
        <end position="1262"/>
    </location>
</feature>
<feature type="domain" description="Translocation and assembly module TamB C-terminal" evidence="7">
    <location>
        <begin position="888"/>
        <end position="1325"/>
    </location>
</feature>
<keyword evidence="2 6" id="KW-0812">Transmembrane</keyword>
<dbReference type="GO" id="GO:0009306">
    <property type="term" value="P:protein secretion"/>
    <property type="evidence" value="ECO:0007669"/>
    <property type="project" value="InterPro"/>
</dbReference>
<feature type="region of interest" description="Disordered" evidence="5">
    <location>
        <begin position="1243"/>
        <end position="1263"/>
    </location>
</feature>
<evidence type="ECO:0000259" key="7">
    <source>
        <dbReference type="Pfam" id="PF04357"/>
    </source>
</evidence>
<dbReference type="OrthoDB" id="536281at2"/>
<comment type="subcellular location">
    <subcellularLocation>
        <location evidence="1">Membrane</location>
        <topology evidence="1">Single-pass membrane protein</topology>
    </subcellularLocation>
</comment>
<dbReference type="InterPro" id="IPR007452">
    <property type="entry name" value="TamB_C"/>
</dbReference>
<sequence>MGVKTGSSTIKQFFLAGGLIFLGGSFSYYFIDKALDKFVDTYASKIEKQLSSQLGHPLEIGSYNGLRPWGIAIGPSKVLVGLKDKSSASASGVTIQLAPLASLINRRPVAIFTPKQTKLNLKANNENSYWVFGNSISKRVPNIDLVVRLREPAKISLDQYSLEIDAKTQATFNPRKKYLKGRFFFDLGENGALQLSGNSNWERFTFQGDARAKRIRLKSLQDIFLNKLNLSTQGVVDGNFSLSLDKESVSCKGRLKVGDVRIKHPNYENSFLSDLTSINCSHRGIQLSSKEWKYGPMSASVKGKLPIKKPPDNSFAISSIISLSKDNDSQVKLDASVPISFDSNGIGIGELAAQINTDSFNLNLLEPLLGIPMGGSLTVNGSFKSFSNSPNSKLSIAVNNPRFGAIRLQENWQGTIAGLPGGGTKLNMTPTGAALAGSLKAELNSNWLLRKLMFDRLDGQISVQRDRGKYLWKAEKFRLDRLEIINPLRKGFQRVFGELVGEGSFKFDPLFVDGKISYSYLRALGIKLKQVNLKGSYFDKQYSLDGELFPDAGQGKISINTKGRFGKKIWARAVAEELSPIWISENFLKLSDFKAKQPIATGSAADLKGLSIQSPPGALDNQLRNWVFALLSVKDTQDTKIDDNIIKTRKLDGYVNAVAVLEGPELSQLTLDLNASGKVWIKGSNVSVQEIKPFAASFKGPLNEDLGNFSLINIPFSLLSLFVQPPASLGGMFGINGTYRLKKGGPEVTADLVLTDARLADQTFVLERGKIFIDNFILKVDILIKADSSSEPISLFGNIPLKPSLPFDLRVETHGKILSFLDGFSNGVIVWQKGKTDLRLILTGTLEEPIANGFLVFRDGQFLLSNNQVNNFNGEILFDFNQLDIMSLSADIGTKGKIRSSGSIGFSNNIKQTLTPLRLILSDVEYNSLGANFQLTSEIDIFGSLVSPIIGGEVKVERGSISPKANANPSEGNSRSGTDGGSFGLYRTRQLPEQRWDRKQPLSLFIQNNEATTNKILTSGIPDVLTRVSFDSLRLRLGPKLKLASPLFVSSAVARGSFNVDGTLTLNGPLDNDLSIRGVVFMKNGRATLFTTTFRLDRNYPNVAIFSSGMGIVPFLDVKLNTRVPDTIQQDSTDPSADLNLKGPGSRGIGGSRFVNIELIATGPADRLADNYQVRSTPPMTKNQLLPLMGGNSLSTLIGGAANTELVNLLNRSFVSPVLGDLTGNVSERLQFSVYPAFVSDPEVSNKGANNKSTNSDDSSPEQAWVTEFGIDLSERINLSIQATPSRDDIPPQGTLKYQFNPNLGVLGSVDNNGNWQSELQMYLRY</sequence>
<keyword evidence="4 6" id="KW-0472">Membrane</keyword>
<feature type="transmembrane region" description="Helical" evidence="6">
    <location>
        <begin position="12"/>
        <end position="31"/>
    </location>
</feature>
<evidence type="ECO:0000313" key="8">
    <source>
        <dbReference type="EMBL" id="ABX08993.1"/>
    </source>
</evidence>
<evidence type="ECO:0000256" key="1">
    <source>
        <dbReference type="ARBA" id="ARBA00004167"/>
    </source>
</evidence>
<dbReference type="eggNOG" id="COG2911">
    <property type="taxonomic scope" value="Bacteria"/>
</dbReference>
<dbReference type="InterPro" id="IPR053022">
    <property type="entry name" value="Chloroplast_translocon_comp"/>
</dbReference>
<proteinExistence type="predicted"/>
<evidence type="ECO:0000256" key="5">
    <source>
        <dbReference type="SAM" id="MobiDB-lite"/>
    </source>
</evidence>
<evidence type="ECO:0000256" key="6">
    <source>
        <dbReference type="SAM" id="Phobius"/>
    </source>
</evidence>
<gene>
    <name evidence="8" type="ordered locus">P9211_10621</name>
</gene>
<dbReference type="EMBL" id="CP000878">
    <property type="protein sequence ID" value="ABX08993.1"/>
    <property type="molecule type" value="Genomic_DNA"/>
</dbReference>
<dbReference type="HOGENOM" id="CLU_260002_0_0_3"/>
<dbReference type="Proteomes" id="UP000000788">
    <property type="component" value="Chromosome"/>
</dbReference>
<dbReference type="PANTHER" id="PTHR34457">
    <property type="entry name" value="EMBRYO DEFECTIVE 2410"/>
    <property type="match status" value="1"/>
</dbReference>
<protein>
    <recommendedName>
        <fullName evidence="7">Translocation and assembly module TamB C-terminal domain-containing protein</fullName>
    </recommendedName>
</protein>
<evidence type="ECO:0000256" key="4">
    <source>
        <dbReference type="ARBA" id="ARBA00023136"/>
    </source>
</evidence>
<keyword evidence="9" id="KW-1185">Reference proteome</keyword>
<name>A9BAY1_PROM4</name>
<evidence type="ECO:0000256" key="3">
    <source>
        <dbReference type="ARBA" id="ARBA00022989"/>
    </source>
</evidence>
<dbReference type="GO" id="GO:0005886">
    <property type="term" value="C:plasma membrane"/>
    <property type="evidence" value="ECO:0007669"/>
    <property type="project" value="InterPro"/>
</dbReference>
<dbReference type="STRING" id="93059.P9211_10621"/>
<reference evidence="8 9" key="1">
    <citation type="journal article" date="2007" name="PLoS Genet.">
        <title>Patterns and implications of gene gain and loss in the evolution of Prochlorococcus.</title>
        <authorList>
            <person name="Kettler G.C."/>
            <person name="Martiny A.C."/>
            <person name="Huang K."/>
            <person name="Zucker J."/>
            <person name="Coleman M.L."/>
            <person name="Rodrigue S."/>
            <person name="Chen F."/>
            <person name="Lapidus A."/>
            <person name="Ferriera S."/>
            <person name="Johnson J."/>
            <person name="Steglich C."/>
            <person name="Church G.M."/>
            <person name="Richardson P."/>
            <person name="Chisholm S.W."/>
        </authorList>
    </citation>
    <scope>NUCLEOTIDE SEQUENCE [LARGE SCALE GENOMIC DNA]</scope>
    <source>
        <strain evidence="9">MIT 9211</strain>
    </source>
</reference>
<dbReference type="Pfam" id="PF04357">
    <property type="entry name" value="TamB"/>
    <property type="match status" value="1"/>
</dbReference>
<dbReference type="KEGG" id="pmj:P9211_10621"/>
<evidence type="ECO:0000313" key="9">
    <source>
        <dbReference type="Proteomes" id="UP000000788"/>
    </source>
</evidence>
<keyword evidence="3 6" id="KW-1133">Transmembrane helix</keyword>
<feature type="compositionally biased region" description="Polar residues" evidence="5">
    <location>
        <begin position="963"/>
        <end position="977"/>
    </location>
</feature>
<organism evidence="8 9">
    <name type="scientific">Prochlorococcus marinus (strain MIT 9211)</name>
    <dbReference type="NCBI Taxonomy" id="93059"/>
    <lineage>
        <taxon>Bacteria</taxon>
        <taxon>Bacillati</taxon>
        <taxon>Cyanobacteriota</taxon>
        <taxon>Cyanophyceae</taxon>
        <taxon>Synechococcales</taxon>
        <taxon>Prochlorococcaceae</taxon>
        <taxon>Prochlorococcus</taxon>
    </lineage>
</organism>
<evidence type="ECO:0000256" key="2">
    <source>
        <dbReference type="ARBA" id="ARBA00022692"/>
    </source>
</evidence>
<dbReference type="RefSeq" id="WP_012195614.1">
    <property type="nucleotide sequence ID" value="NC_009976.1"/>
</dbReference>